<feature type="domain" description="Xylanolytic transcriptional activator regulatory" evidence="3">
    <location>
        <begin position="162"/>
        <end position="217"/>
    </location>
</feature>
<dbReference type="GO" id="GO:0003677">
    <property type="term" value="F:DNA binding"/>
    <property type="evidence" value="ECO:0007669"/>
    <property type="project" value="InterPro"/>
</dbReference>
<dbReference type="Proteomes" id="UP000266234">
    <property type="component" value="Unassembled WGS sequence"/>
</dbReference>
<dbReference type="GO" id="GO:0006351">
    <property type="term" value="P:DNA-templated transcription"/>
    <property type="evidence" value="ECO:0007669"/>
    <property type="project" value="InterPro"/>
</dbReference>
<evidence type="ECO:0000313" key="4">
    <source>
        <dbReference type="EMBL" id="RGP80770.1"/>
    </source>
</evidence>
<feature type="compositionally biased region" description="Polar residues" evidence="2">
    <location>
        <begin position="77"/>
        <end position="92"/>
    </location>
</feature>
<feature type="region of interest" description="Disordered" evidence="2">
    <location>
        <begin position="51"/>
        <end position="95"/>
    </location>
</feature>
<evidence type="ECO:0000256" key="2">
    <source>
        <dbReference type="SAM" id="MobiDB-lite"/>
    </source>
</evidence>
<comment type="caution">
    <text evidence="4">The sequence shown here is derived from an EMBL/GenBank/DDBJ whole genome shotgun (WGS) entry which is preliminary data.</text>
</comment>
<dbReference type="PANTHER" id="PTHR47425">
    <property type="entry name" value="FARB-RELATED"/>
    <property type="match status" value="1"/>
</dbReference>
<dbReference type="Pfam" id="PF04082">
    <property type="entry name" value="Fungal_trans"/>
    <property type="match status" value="1"/>
</dbReference>
<protein>
    <submittedName>
        <fullName evidence="4">Fungal transcription factor regulatory middle homology region</fullName>
    </submittedName>
</protein>
<dbReference type="EMBL" id="PXOG01000024">
    <property type="protein sequence ID" value="RGP80770.1"/>
    <property type="molecule type" value="Genomic_DNA"/>
</dbReference>
<reference evidence="4 5" key="1">
    <citation type="journal article" date="2018" name="PLoS Pathog.">
        <title>Evolution of structural diversity of trichothecenes, a family of toxins produced by plant pathogenic and entomopathogenic fungi.</title>
        <authorList>
            <person name="Proctor R.H."/>
            <person name="McCormick S.P."/>
            <person name="Kim H.S."/>
            <person name="Cardoza R.E."/>
            <person name="Stanley A.M."/>
            <person name="Lindo L."/>
            <person name="Kelly A."/>
            <person name="Brown D.W."/>
            <person name="Lee T."/>
            <person name="Vaughan M.M."/>
            <person name="Alexander N.J."/>
            <person name="Busman M."/>
            <person name="Gutierrez S."/>
        </authorList>
    </citation>
    <scope>NUCLEOTIDE SEQUENCE [LARGE SCALE GENOMIC DNA]</scope>
    <source>
        <strain evidence="4 5">NRRL 20695</strain>
    </source>
</reference>
<gene>
    <name evidence="4" type="ORF">FLONG3_1111</name>
</gene>
<sequence length="550" mass="60535">MASRRSAAACLAWKTKCDLVIRGSPCSACTADARPASACVQRPNKRYRRQNYARQNASEHHHHEDHLSPASGELHNPQVSTPQSSASGSRAAQPTRIDFSGDSAVIISLTAKDATGSLCEVDFRHTLDARHALDSADHAYLEAKGVFALPRTDICDKLIRGFFSHVHPWFPVIDAAKFLTKYGNGGPTDVDLVLLWAVLMAGSESAGPDLVTLAGFTDRLHMADAFYRDESARKKALQLRRWHCCLANDAWEAVASGCPLKITRSESQVAALSAEDILEDFNHLDPIIRQRFISGNIERLIKYAVSYSKSVSVLRNALHQTNGPDSHVPSTDEIDSWVRDLMVIEQDIVGDMAQDTRSSDECVQLTAYRFQIHHGATHIALLRPYLFVTPSSLVAQEKLMWECKMKRDMTATAGKVISTLETVIGAQLLSHLGHGLTGIIVPVAQYCLVQLTSQQEDERKIAQHRFDSCMIIIEELRKIDGHALTLSNLLKAARNQLVLNLSHGSSGPDSSVVFSDQGGPNIDINNVVWEDWDTAMTTVFWNGLSPLGPA</sequence>
<keyword evidence="5" id="KW-1185">Reference proteome</keyword>
<evidence type="ECO:0000259" key="3">
    <source>
        <dbReference type="Pfam" id="PF04082"/>
    </source>
</evidence>
<dbReference type="PANTHER" id="PTHR47425:SF3">
    <property type="entry name" value="ZN(II)2CYS6 TRANSCRIPTION FACTOR (EUROFUNG)"/>
    <property type="match status" value="1"/>
</dbReference>
<dbReference type="GO" id="GO:0008270">
    <property type="term" value="F:zinc ion binding"/>
    <property type="evidence" value="ECO:0007669"/>
    <property type="project" value="InterPro"/>
</dbReference>
<dbReference type="AlphaFoldDB" id="A0A395T7U1"/>
<dbReference type="InterPro" id="IPR052761">
    <property type="entry name" value="Fungal_Detox/Toxin_TFs"/>
</dbReference>
<dbReference type="OrthoDB" id="4161332at2759"/>
<accession>A0A395T7U1</accession>
<proteinExistence type="predicted"/>
<name>A0A395T7U1_9HYPO</name>
<dbReference type="InterPro" id="IPR007219">
    <property type="entry name" value="XnlR_reg_dom"/>
</dbReference>
<evidence type="ECO:0000256" key="1">
    <source>
        <dbReference type="ARBA" id="ARBA00023242"/>
    </source>
</evidence>
<dbReference type="CDD" id="cd12148">
    <property type="entry name" value="fungal_TF_MHR"/>
    <property type="match status" value="1"/>
</dbReference>
<keyword evidence="1" id="KW-0539">Nucleus</keyword>
<organism evidence="4 5">
    <name type="scientific">Fusarium longipes</name>
    <dbReference type="NCBI Taxonomy" id="694270"/>
    <lineage>
        <taxon>Eukaryota</taxon>
        <taxon>Fungi</taxon>
        <taxon>Dikarya</taxon>
        <taxon>Ascomycota</taxon>
        <taxon>Pezizomycotina</taxon>
        <taxon>Sordariomycetes</taxon>
        <taxon>Hypocreomycetidae</taxon>
        <taxon>Hypocreales</taxon>
        <taxon>Nectriaceae</taxon>
        <taxon>Fusarium</taxon>
    </lineage>
</organism>
<feature type="compositionally biased region" description="Basic and acidic residues" evidence="2">
    <location>
        <begin position="57"/>
        <end position="67"/>
    </location>
</feature>
<evidence type="ECO:0000313" key="5">
    <source>
        <dbReference type="Proteomes" id="UP000266234"/>
    </source>
</evidence>